<sequence>MTTPNPNPGDANSGEHQNPADPNAAWDYPAGYPDPPAYPPPPADYPPPPGYGAYPPPPLGGYPPPPGYGGYPGGFGGPPGPYDPYATSIPAGTNSLATASLITSIVGALLSLICCIGGFLPVVGIVLGTVALNQIKRTNQEGRGMAIAGIVIGAVTLALLILLFTVLGAIGMSNDNWTL</sequence>
<organism evidence="4 5">
    <name type="scientific">[Mycobacterium] burgundiense</name>
    <dbReference type="NCBI Taxonomy" id="3064286"/>
    <lineage>
        <taxon>Bacteria</taxon>
        <taxon>Bacillati</taxon>
        <taxon>Actinomycetota</taxon>
        <taxon>Actinomycetes</taxon>
        <taxon>Mycobacteriales</taxon>
        <taxon>Mycobacteriaceae</taxon>
        <taxon>Mycolicibacterium</taxon>
    </lineage>
</organism>
<dbReference type="Pfam" id="PF13828">
    <property type="entry name" value="DUF4190"/>
    <property type="match status" value="1"/>
</dbReference>
<keyword evidence="2" id="KW-0472">Membrane</keyword>
<evidence type="ECO:0000313" key="4">
    <source>
        <dbReference type="EMBL" id="CAJ1498470.1"/>
    </source>
</evidence>
<feature type="domain" description="DUF4190" evidence="3">
    <location>
        <begin position="96"/>
        <end position="163"/>
    </location>
</feature>
<dbReference type="InterPro" id="IPR025241">
    <property type="entry name" value="DUF4190"/>
</dbReference>
<dbReference type="EMBL" id="OY726397">
    <property type="protein sequence ID" value="CAJ1498470.1"/>
    <property type="molecule type" value="Genomic_DNA"/>
</dbReference>
<evidence type="ECO:0000259" key="3">
    <source>
        <dbReference type="Pfam" id="PF13828"/>
    </source>
</evidence>
<feature type="transmembrane region" description="Helical" evidence="2">
    <location>
        <begin position="105"/>
        <end position="132"/>
    </location>
</feature>
<accession>A0ABM9LG73</accession>
<keyword evidence="5" id="KW-1185">Reference proteome</keyword>
<name>A0ABM9LG73_9MYCO</name>
<evidence type="ECO:0000256" key="1">
    <source>
        <dbReference type="SAM" id="MobiDB-lite"/>
    </source>
</evidence>
<evidence type="ECO:0000313" key="5">
    <source>
        <dbReference type="Proteomes" id="UP001190465"/>
    </source>
</evidence>
<protein>
    <submittedName>
        <fullName evidence="4">DUF4190 domain-containing protein</fullName>
    </submittedName>
</protein>
<dbReference type="Proteomes" id="UP001190465">
    <property type="component" value="Chromosome"/>
</dbReference>
<feature type="region of interest" description="Disordered" evidence="1">
    <location>
        <begin position="1"/>
        <end position="58"/>
    </location>
</feature>
<keyword evidence="2" id="KW-1133">Transmembrane helix</keyword>
<keyword evidence="2" id="KW-0812">Transmembrane</keyword>
<evidence type="ECO:0000256" key="2">
    <source>
        <dbReference type="SAM" id="Phobius"/>
    </source>
</evidence>
<reference evidence="4 5" key="1">
    <citation type="submission" date="2023-08" db="EMBL/GenBank/DDBJ databases">
        <authorList>
            <person name="Folkvardsen B D."/>
            <person name="Norman A."/>
        </authorList>
    </citation>
    <scope>NUCLEOTIDE SEQUENCE [LARGE SCALE GENOMIC DNA]</scope>
    <source>
        <strain evidence="4 5">Mu0053</strain>
    </source>
</reference>
<dbReference type="RefSeq" id="WP_308481434.1">
    <property type="nucleotide sequence ID" value="NZ_OY726397.1"/>
</dbReference>
<proteinExistence type="predicted"/>
<feature type="compositionally biased region" description="Pro residues" evidence="1">
    <location>
        <begin position="32"/>
        <end position="58"/>
    </location>
</feature>
<feature type="transmembrane region" description="Helical" evidence="2">
    <location>
        <begin position="144"/>
        <end position="170"/>
    </location>
</feature>
<gene>
    <name evidence="4" type="ORF">MU0053_001166</name>
</gene>